<feature type="domain" description="Hydantoinase B/oxoprolinase" evidence="1">
    <location>
        <begin position="46"/>
        <end position="600"/>
    </location>
</feature>
<dbReference type="Proteomes" id="UP000031938">
    <property type="component" value="Unassembled WGS sequence"/>
</dbReference>
<proteinExistence type="predicted"/>
<dbReference type="Pfam" id="PF02538">
    <property type="entry name" value="Hydantoinase_B"/>
    <property type="match status" value="1"/>
</dbReference>
<dbReference type="PANTHER" id="PTHR11365:SF23">
    <property type="entry name" value="HYPOTHETICAL 5-OXOPROLINASE (EUROFUNG)-RELATED"/>
    <property type="match status" value="1"/>
</dbReference>
<name>A0A0C2V8U6_9BACL</name>
<dbReference type="InterPro" id="IPR003692">
    <property type="entry name" value="Hydantoinase_B"/>
</dbReference>
<gene>
    <name evidence="2" type="ORF">KP78_29360</name>
</gene>
<evidence type="ECO:0000313" key="2">
    <source>
        <dbReference type="EMBL" id="KIL45392.1"/>
    </source>
</evidence>
<dbReference type="InterPro" id="IPR016750">
    <property type="entry name" value="Aceto_COase_bsu/gsu"/>
</dbReference>
<dbReference type="PATRIC" id="fig|889306.3.peg.2948"/>
<keyword evidence="3" id="KW-1185">Reference proteome</keyword>
<dbReference type="GO" id="GO:0005829">
    <property type="term" value="C:cytosol"/>
    <property type="evidence" value="ECO:0007669"/>
    <property type="project" value="TreeGrafter"/>
</dbReference>
<dbReference type="GO" id="GO:0017168">
    <property type="term" value="F:5-oxoprolinase (ATP-hydrolyzing) activity"/>
    <property type="evidence" value="ECO:0007669"/>
    <property type="project" value="TreeGrafter"/>
</dbReference>
<reference evidence="2 3" key="1">
    <citation type="submission" date="2015-01" db="EMBL/GenBank/DDBJ databases">
        <title>Genome sequencing of Jeotgalibacillus soli.</title>
        <authorList>
            <person name="Goh K.M."/>
            <person name="Chan K.-G."/>
            <person name="Yaakop A.S."/>
            <person name="Ee R."/>
            <person name="Gan H.M."/>
            <person name="Chan C.S."/>
        </authorList>
    </citation>
    <scope>NUCLEOTIDE SEQUENCE [LARGE SCALE GENOMIC DNA]</scope>
    <source>
        <strain evidence="2 3">P9</strain>
    </source>
</reference>
<dbReference type="AlphaFoldDB" id="A0A0C2V8U6"/>
<evidence type="ECO:0000259" key="1">
    <source>
        <dbReference type="Pfam" id="PF02538"/>
    </source>
</evidence>
<organism evidence="2 3">
    <name type="scientific">Jeotgalibacillus soli</name>
    <dbReference type="NCBI Taxonomy" id="889306"/>
    <lineage>
        <taxon>Bacteria</taxon>
        <taxon>Bacillati</taxon>
        <taxon>Bacillota</taxon>
        <taxon>Bacilli</taxon>
        <taxon>Bacillales</taxon>
        <taxon>Caryophanaceae</taxon>
        <taxon>Jeotgalibacillus</taxon>
    </lineage>
</organism>
<comment type="caution">
    <text evidence="2">The sequence shown here is derived from an EMBL/GenBank/DDBJ whole genome shotgun (WGS) entry which is preliminary data.</text>
</comment>
<dbReference type="PANTHER" id="PTHR11365">
    <property type="entry name" value="5-OXOPROLINASE RELATED"/>
    <property type="match status" value="1"/>
</dbReference>
<dbReference type="GO" id="GO:0006749">
    <property type="term" value="P:glutathione metabolic process"/>
    <property type="evidence" value="ECO:0007669"/>
    <property type="project" value="TreeGrafter"/>
</dbReference>
<dbReference type="Pfam" id="PF08882">
    <property type="entry name" value="Acetone_carb_G"/>
    <property type="match status" value="1"/>
</dbReference>
<dbReference type="EMBL" id="JXRP01000018">
    <property type="protein sequence ID" value="KIL45392.1"/>
    <property type="molecule type" value="Genomic_DNA"/>
</dbReference>
<sequence length="777" mass="85592">MTMTTSHSIDNHRKFWDGNLHAYIPVEPLQIPPSVKLHRNYKTDIDPITYEVVRHNLWNANLEQGKIVENLAVSPITLETRDFQTAIFTEDAEILFFGPYLQYFGGMLDVMIKYVIEKRGEEPGIHDGDVFMQNDPWVGTAHQPDVGIFAPVYWEGEIFCWVANCLHQNDVGGTTPGSFCPGAKDIFHDPPVFPPMRIVKEGKLDIEIEAAFRRQSRTPVNVALDLRAAIAACHASKTRILGLIIKYGPETVKGVMKKILDTSENALLERLQTIPDGTWKERAYQEVAVTGDRGVYRIELSITKKGDTLTIENNGTEEQAGAINLPFAAWRGAILSAFNVILLADQMGAGGGGAARHCTFNPTPGTMTCPDYGVAVSPAGIYATELGVAMANTLISKMLLASSDPALRQLALSTTNGQWQIHIHSGINQRGEYYVGPMLDTMIGSSGATPYRDGSFADGQWWIPEGQGPNVEGYERDWPILYLYRKEHQDSAGAGKFRGGNGGILAYMPHKGQVGLGVYTAEGIPKTSGVLGGSPGTRGETVLIKNSNILNIMTSGRLIDSVEELEGERPPLTGKGPAIELGADDVLEWNWGSCAGYGDPLDRDPELVRLDVETGTTSVEFAETVYGVVLTNQQTIDANETDYLRLQIRRNRLKEAGAQISSRLESLTQVKFQLPENATTLGDNFWFKQNNGTTHICCTHCGEELASGEQNFKDHVPVREEDIGKIGIKDVNLERFVDAEVIYREFFCPSCAVLLSTEVSRKGDQHLHDFMLEQVTN</sequence>
<dbReference type="InterPro" id="IPR045079">
    <property type="entry name" value="Oxoprolinase-like"/>
</dbReference>
<accession>A0A0C2V8U6</accession>
<dbReference type="STRING" id="889306.KP78_29360"/>
<protein>
    <recommendedName>
        <fullName evidence="1">Hydantoinase B/oxoprolinase domain-containing protein</fullName>
    </recommendedName>
</protein>
<evidence type="ECO:0000313" key="3">
    <source>
        <dbReference type="Proteomes" id="UP000031938"/>
    </source>
</evidence>